<dbReference type="GeneID" id="101861485"/>
<protein>
    <submittedName>
        <fullName evidence="3">Tubulin polyglutamylase complex subunit 1</fullName>
    </submittedName>
</protein>
<dbReference type="Proteomes" id="UP000694888">
    <property type="component" value="Unplaced"/>
</dbReference>
<accession>A0ABM1W430</accession>
<dbReference type="PANTHER" id="PTHR31932">
    <property type="entry name" value="TUBULIN POLYGLUTAMYLASE COMPLEX SUBUNIT 1"/>
    <property type="match status" value="1"/>
</dbReference>
<organism evidence="2 3">
    <name type="scientific">Aplysia californica</name>
    <name type="common">California sea hare</name>
    <dbReference type="NCBI Taxonomy" id="6500"/>
    <lineage>
        <taxon>Eukaryota</taxon>
        <taxon>Metazoa</taxon>
        <taxon>Spiralia</taxon>
        <taxon>Lophotrochozoa</taxon>
        <taxon>Mollusca</taxon>
        <taxon>Gastropoda</taxon>
        <taxon>Heterobranchia</taxon>
        <taxon>Euthyneura</taxon>
        <taxon>Tectipleura</taxon>
        <taxon>Aplysiida</taxon>
        <taxon>Aplysioidea</taxon>
        <taxon>Aplysiidae</taxon>
        <taxon>Aplysia</taxon>
    </lineage>
</organism>
<evidence type="ECO:0000313" key="2">
    <source>
        <dbReference type="Proteomes" id="UP000694888"/>
    </source>
</evidence>
<dbReference type="Pfam" id="PF24480">
    <property type="entry name" value="TPGS1_C"/>
    <property type="match status" value="1"/>
</dbReference>
<dbReference type="Gene3D" id="1.20.890.10">
    <property type="entry name" value="cAMP-dependent protein kinase regulatory subunit, dimerization-anchoring domain"/>
    <property type="match status" value="1"/>
</dbReference>
<evidence type="ECO:0000259" key="1">
    <source>
        <dbReference type="Pfam" id="PF24480"/>
    </source>
</evidence>
<dbReference type="InterPro" id="IPR057632">
    <property type="entry name" value="TPGS1_C"/>
</dbReference>
<dbReference type="InterPro" id="IPR047502">
    <property type="entry name" value="DD_TPGS1"/>
</dbReference>
<proteinExistence type="predicted"/>
<dbReference type="CDD" id="cd22960">
    <property type="entry name" value="DD_TPGS1"/>
    <property type="match status" value="1"/>
</dbReference>
<sequence length="260" mass="29360">MADRRKASGAAPEPAETDRQFMDKNNVNGLLKDLLTKLISNRPDDPIRFIANYFESVTLEDPANDLVNRAVQVLSLTHHSRPVFENNVRSAFLILSKHKVNKRLHGVNGTIHGQLMQALCQNIPSAVTIRLFKRLECSEHEAITYDVFRSSVFTCCVLNDYASLAANLFTTLDIQKTGKADKNLCESTLDQLRTALASSRKDVKRIMESSYNLAPEGLYLALERAYKWAMSRRQAQGFYTQDQFVSEAAETFLAKVKKLK</sequence>
<evidence type="ECO:0000313" key="3">
    <source>
        <dbReference type="RefSeq" id="XP_035829423.1"/>
    </source>
</evidence>
<dbReference type="SUPFAM" id="SSF47391">
    <property type="entry name" value="Dimerization-anchoring domain of cAMP-dependent PK regulatory subunit"/>
    <property type="match status" value="1"/>
</dbReference>
<keyword evidence="2" id="KW-1185">Reference proteome</keyword>
<gene>
    <name evidence="3" type="primary">LOC101861485</name>
</gene>
<dbReference type="PANTHER" id="PTHR31932:SF2">
    <property type="entry name" value="TUBULIN POLYGLUTAMYLASE COMPLEX SUBUNIT 1"/>
    <property type="match status" value="1"/>
</dbReference>
<dbReference type="RefSeq" id="XP_035829423.1">
    <property type="nucleotide sequence ID" value="XM_035973530.1"/>
</dbReference>
<feature type="domain" description="Tubulin polyglutamylase complex subunit 1-like C-terminal" evidence="1">
    <location>
        <begin position="64"/>
        <end position="257"/>
    </location>
</feature>
<reference evidence="3" key="1">
    <citation type="submission" date="2025-08" db="UniProtKB">
        <authorList>
            <consortium name="RefSeq"/>
        </authorList>
    </citation>
    <scope>IDENTIFICATION</scope>
</reference>
<name>A0ABM1W430_APLCA</name>
<dbReference type="InterPro" id="IPR039235">
    <property type="entry name" value="TPGS1"/>
</dbReference>